<comment type="caution">
    <text evidence="1">The sequence shown here is derived from an EMBL/GenBank/DDBJ whole genome shotgun (WGS) entry which is preliminary data.</text>
</comment>
<dbReference type="EMBL" id="JAZAVK010000050">
    <property type="protein sequence ID" value="KAK7427699.1"/>
    <property type="molecule type" value="Genomic_DNA"/>
</dbReference>
<organism evidence="1 2">
    <name type="scientific">Neonectria magnoliae</name>
    <dbReference type="NCBI Taxonomy" id="2732573"/>
    <lineage>
        <taxon>Eukaryota</taxon>
        <taxon>Fungi</taxon>
        <taxon>Dikarya</taxon>
        <taxon>Ascomycota</taxon>
        <taxon>Pezizomycotina</taxon>
        <taxon>Sordariomycetes</taxon>
        <taxon>Hypocreomycetidae</taxon>
        <taxon>Hypocreales</taxon>
        <taxon>Nectriaceae</taxon>
        <taxon>Neonectria</taxon>
    </lineage>
</organism>
<evidence type="ECO:0000313" key="1">
    <source>
        <dbReference type="EMBL" id="KAK7427699.1"/>
    </source>
</evidence>
<protein>
    <submittedName>
        <fullName evidence="1">Uncharacterized protein</fullName>
    </submittedName>
</protein>
<sequence length="168" mass="19132">MEIEDITVTSLTAAKDLYDFGTQICWHDSYEGFNMYIKLARPILESQMISQADKERVMRNSDRIKEHMLQMNELVDEMITNLSIIDTRARHKARDELREMGSTKELSQLLARFLEDALCLKQLLRDGDPTFLASSDFTPIDADNRVAASMPNALPGKGRLANPRNDVP</sequence>
<proteinExistence type="predicted"/>
<name>A0ABR1I3R8_9HYPO</name>
<accession>A0ABR1I3R8</accession>
<dbReference type="Proteomes" id="UP001498421">
    <property type="component" value="Unassembled WGS sequence"/>
</dbReference>
<evidence type="ECO:0000313" key="2">
    <source>
        <dbReference type="Proteomes" id="UP001498421"/>
    </source>
</evidence>
<reference evidence="1 2" key="1">
    <citation type="journal article" date="2025" name="Microbiol. Resour. Announc.">
        <title>Draft genome sequences for Neonectria magnoliae and Neonectria punicea, canker pathogens of Liriodendron tulipifera and Acer saccharum in West Virginia.</title>
        <authorList>
            <person name="Petronek H.M."/>
            <person name="Kasson M.T."/>
            <person name="Metheny A.M."/>
            <person name="Stauder C.M."/>
            <person name="Lovett B."/>
            <person name="Lynch S.C."/>
            <person name="Garnas J.R."/>
            <person name="Kasson L.R."/>
            <person name="Stajich J.E."/>
        </authorList>
    </citation>
    <scope>NUCLEOTIDE SEQUENCE [LARGE SCALE GENOMIC DNA]</scope>
    <source>
        <strain evidence="1 2">NRRL 64651</strain>
    </source>
</reference>
<keyword evidence="2" id="KW-1185">Reference proteome</keyword>
<gene>
    <name evidence="1" type="ORF">QQZ08_005805</name>
</gene>